<dbReference type="EMBL" id="QFNN01000177">
    <property type="protein sequence ID" value="PZO86728.1"/>
    <property type="molecule type" value="Genomic_DNA"/>
</dbReference>
<name>A0A2W5BYA9_9SPHN</name>
<gene>
    <name evidence="1" type="ORF">DI623_15985</name>
</gene>
<sequence length="209" mass="23657">MKTAPIAMLPKSALPYDWGHTLNHAVRVMGSPIMPEVRQELRTIWKNVAKQLRRYGHAARFMSKERAEHLEYRLTACFGFRVISVLHSYPKSGEQITFEQVKKLANRTNPHFPSGEKVIVTSMPKADGGKRPIIIFERVARANQSMARDLIHMACGHSRFEYARKRRGREKLMQAINNANKNGGVRALARPIHETEVPGLLGGDAFSVM</sequence>
<proteinExistence type="predicted"/>
<protein>
    <submittedName>
        <fullName evidence="1">Uncharacterized protein</fullName>
    </submittedName>
</protein>
<accession>A0A2W5BYA9</accession>
<dbReference type="Proteomes" id="UP000249066">
    <property type="component" value="Unassembled WGS sequence"/>
</dbReference>
<reference evidence="1 2" key="1">
    <citation type="submission" date="2017-08" db="EMBL/GenBank/DDBJ databases">
        <title>Infants hospitalized years apart are colonized by the same room-sourced microbial strains.</title>
        <authorList>
            <person name="Brooks B."/>
            <person name="Olm M.R."/>
            <person name="Firek B.A."/>
            <person name="Baker R."/>
            <person name="Thomas B.C."/>
            <person name="Morowitz M.J."/>
            <person name="Banfield J.F."/>
        </authorList>
    </citation>
    <scope>NUCLEOTIDE SEQUENCE [LARGE SCALE GENOMIC DNA]</scope>
    <source>
        <strain evidence="1">S2_018_000_R2_101</strain>
    </source>
</reference>
<evidence type="ECO:0000313" key="2">
    <source>
        <dbReference type="Proteomes" id="UP000249066"/>
    </source>
</evidence>
<evidence type="ECO:0000313" key="1">
    <source>
        <dbReference type="EMBL" id="PZO86728.1"/>
    </source>
</evidence>
<dbReference type="AlphaFoldDB" id="A0A2W5BYA9"/>
<organism evidence="1 2">
    <name type="scientific">Sphingomonas sanxanigenens</name>
    <dbReference type="NCBI Taxonomy" id="397260"/>
    <lineage>
        <taxon>Bacteria</taxon>
        <taxon>Pseudomonadati</taxon>
        <taxon>Pseudomonadota</taxon>
        <taxon>Alphaproteobacteria</taxon>
        <taxon>Sphingomonadales</taxon>
        <taxon>Sphingomonadaceae</taxon>
        <taxon>Sphingomonas</taxon>
    </lineage>
</organism>
<comment type="caution">
    <text evidence="1">The sequence shown here is derived from an EMBL/GenBank/DDBJ whole genome shotgun (WGS) entry which is preliminary data.</text>
</comment>